<dbReference type="AlphaFoldDB" id="A0A392Q172"/>
<protein>
    <submittedName>
        <fullName evidence="1">Uncharacterized protein</fullName>
    </submittedName>
</protein>
<comment type="caution">
    <text evidence="1">The sequence shown here is derived from an EMBL/GenBank/DDBJ whole genome shotgun (WGS) entry which is preliminary data.</text>
</comment>
<accession>A0A392Q172</accession>
<keyword evidence="2" id="KW-1185">Reference proteome</keyword>
<reference evidence="1 2" key="1">
    <citation type="journal article" date="2018" name="Front. Plant Sci.">
        <title>Red Clover (Trifolium pratense) and Zigzag Clover (T. medium) - A Picture of Genomic Similarities and Differences.</title>
        <authorList>
            <person name="Dluhosova J."/>
            <person name="Istvanek J."/>
            <person name="Nedelnik J."/>
            <person name="Repkova J."/>
        </authorList>
    </citation>
    <scope>NUCLEOTIDE SEQUENCE [LARGE SCALE GENOMIC DNA]</scope>
    <source>
        <strain evidence="2">cv. 10/8</strain>
        <tissue evidence="1">Leaf</tissue>
    </source>
</reference>
<sequence length="49" mass="5269">MNFSAKLNLVTCECGIKKSSGVGGEIRLQASGFIKDISINMLSDDNFSE</sequence>
<evidence type="ECO:0000313" key="1">
    <source>
        <dbReference type="EMBL" id="MCI16985.1"/>
    </source>
</evidence>
<feature type="non-terminal residue" evidence="1">
    <location>
        <position position="49"/>
    </location>
</feature>
<evidence type="ECO:0000313" key="2">
    <source>
        <dbReference type="Proteomes" id="UP000265520"/>
    </source>
</evidence>
<organism evidence="1 2">
    <name type="scientific">Trifolium medium</name>
    <dbReference type="NCBI Taxonomy" id="97028"/>
    <lineage>
        <taxon>Eukaryota</taxon>
        <taxon>Viridiplantae</taxon>
        <taxon>Streptophyta</taxon>
        <taxon>Embryophyta</taxon>
        <taxon>Tracheophyta</taxon>
        <taxon>Spermatophyta</taxon>
        <taxon>Magnoliopsida</taxon>
        <taxon>eudicotyledons</taxon>
        <taxon>Gunneridae</taxon>
        <taxon>Pentapetalae</taxon>
        <taxon>rosids</taxon>
        <taxon>fabids</taxon>
        <taxon>Fabales</taxon>
        <taxon>Fabaceae</taxon>
        <taxon>Papilionoideae</taxon>
        <taxon>50 kb inversion clade</taxon>
        <taxon>NPAAA clade</taxon>
        <taxon>Hologalegina</taxon>
        <taxon>IRL clade</taxon>
        <taxon>Trifolieae</taxon>
        <taxon>Trifolium</taxon>
    </lineage>
</organism>
<name>A0A392Q172_9FABA</name>
<dbReference type="Proteomes" id="UP000265520">
    <property type="component" value="Unassembled WGS sequence"/>
</dbReference>
<proteinExistence type="predicted"/>
<dbReference type="EMBL" id="LXQA010103369">
    <property type="protein sequence ID" value="MCI16985.1"/>
    <property type="molecule type" value="Genomic_DNA"/>
</dbReference>